<comment type="subcellular location">
    <subcellularLocation>
        <location evidence="1">Secreted</location>
    </subcellularLocation>
</comment>
<dbReference type="PRINTS" id="PR01366">
    <property type="entry name" value="ROYALJELLY"/>
</dbReference>
<dbReference type="VEuPathDB" id="VectorBase:CSON005350"/>
<evidence type="ECO:0000256" key="5">
    <source>
        <dbReference type="SAM" id="SignalP"/>
    </source>
</evidence>
<comment type="similarity">
    <text evidence="2">Belongs to the major royal jelly protein family.</text>
</comment>
<dbReference type="GO" id="GO:0005576">
    <property type="term" value="C:extracellular region"/>
    <property type="evidence" value="ECO:0007669"/>
    <property type="project" value="UniProtKB-SubCell"/>
</dbReference>
<dbReference type="PANTHER" id="PTHR10009">
    <property type="entry name" value="PROTEIN YELLOW-RELATED"/>
    <property type="match status" value="1"/>
</dbReference>
<dbReference type="PANTHER" id="PTHR10009:SF13">
    <property type="entry name" value="DOPAMINECHROME TAUTOMERASE"/>
    <property type="match status" value="1"/>
</dbReference>
<dbReference type="AlphaFoldDB" id="A0A336LVD6"/>
<dbReference type="InterPro" id="IPR011042">
    <property type="entry name" value="6-blade_b-propeller_TolB-like"/>
</dbReference>
<dbReference type="Pfam" id="PF03022">
    <property type="entry name" value="MRJP"/>
    <property type="match status" value="1"/>
</dbReference>
<accession>A0A336LVD6</accession>
<gene>
    <name evidence="6" type="primary">CSON005350</name>
</gene>
<keyword evidence="3" id="KW-0964">Secreted</keyword>
<protein>
    <submittedName>
        <fullName evidence="6">CSON005350 protein</fullName>
    </submittedName>
</protein>
<evidence type="ECO:0000256" key="4">
    <source>
        <dbReference type="ARBA" id="ARBA00022729"/>
    </source>
</evidence>
<evidence type="ECO:0000256" key="1">
    <source>
        <dbReference type="ARBA" id="ARBA00004613"/>
    </source>
</evidence>
<keyword evidence="4 5" id="KW-0732">Signal</keyword>
<proteinExistence type="inferred from homology"/>
<dbReference type="EMBL" id="UFQT01000212">
    <property type="protein sequence ID" value="SSX21790.1"/>
    <property type="molecule type" value="Genomic_DNA"/>
</dbReference>
<reference evidence="6" key="1">
    <citation type="submission" date="2018-07" db="EMBL/GenBank/DDBJ databases">
        <authorList>
            <person name="Quirk P.G."/>
            <person name="Krulwich T.A."/>
        </authorList>
    </citation>
    <scope>NUCLEOTIDE SEQUENCE</scope>
</reference>
<evidence type="ECO:0000256" key="3">
    <source>
        <dbReference type="ARBA" id="ARBA00022525"/>
    </source>
</evidence>
<evidence type="ECO:0000256" key="2">
    <source>
        <dbReference type="ARBA" id="ARBA00009127"/>
    </source>
</evidence>
<feature type="signal peptide" evidence="5">
    <location>
        <begin position="1"/>
        <end position="16"/>
    </location>
</feature>
<organism evidence="6">
    <name type="scientific">Culicoides sonorensis</name>
    <name type="common">Biting midge</name>
    <dbReference type="NCBI Taxonomy" id="179676"/>
    <lineage>
        <taxon>Eukaryota</taxon>
        <taxon>Metazoa</taxon>
        <taxon>Ecdysozoa</taxon>
        <taxon>Arthropoda</taxon>
        <taxon>Hexapoda</taxon>
        <taxon>Insecta</taxon>
        <taxon>Pterygota</taxon>
        <taxon>Neoptera</taxon>
        <taxon>Endopterygota</taxon>
        <taxon>Diptera</taxon>
        <taxon>Nematocera</taxon>
        <taxon>Chironomoidea</taxon>
        <taxon>Ceratopogonidae</taxon>
        <taxon>Ceratopogoninae</taxon>
        <taxon>Culicoides</taxon>
        <taxon>Monoculicoides</taxon>
    </lineage>
</organism>
<dbReference type="Gene3D" id="2.120.10.30">
    <property type="entry name" value="TolB, C-terminal domain"/>
    <property type="match status" value="1"/>
</dbReference>
<dbReference type="FunFam" id="2.120.10.30:FF:000045">
    <property type="entry name" value="Blast:Protein yellow"/>
    <property type="match status" value="1"/>
</dbReference>
<dbReference type="OMA" id="MFYTQVH"/>
<feature type="chain" id="PRO_5016235770" evidence="5">
    <location>
        <begin position="17"/>
        <end position="496"/>
    </location>
</feature>
<evidence type="ECO:0000313" key="6">
    <source>
        <dbReference type="EMBL" id="SSX21790.1"/>
    </source>
</evidence>
<name>A0A336LVD6_CULSO</name>
<sequence length="496" mass="55413">MQYFVLVLTVLGTVTAPSPFSKHYYRGPFATGYSSVAPFTSTTGFSSFSDFGPFGGPFSQSTVVQPVFGSTNKPGNSIKGTDRQGIFDTVYEWNILDYAFESPAHREAAIMSGDFVPENNLPLGIDRWKNLLFITTPRWKLGTPATLSTIDLRNQYKSPLLVPYPDLSWHSSTTNPDCTKLVNVYRTFVDECDRLWIIDAGVVETLTNFRQLCPPKIVIFDLKTNAHIFTYMLPADQVKQDSLHSSIVVDVPNGKCEEAFAYVTDVWRFGVVVFSFNEGRSWRTTSHLHLPNPLASDFNFQGINFQWTDGTFGISLSPVADQFTGDRALFFHPMSSFMEFMVNTGVLKNETNWINGPFIGPVSNPQSFQPVGNRGLKGQSSTSAISRNGVQFFNLVQRSAVGCWDIRKPYTLNNVALVESDAIKINFPNDIKADYEPKQNLWVLSNYLPTFLYSQLDFNQVNFRVLASPVERAFAGTVCDPKASPSVIPDPLDNCV</sequence>
<dbReference type="InterPro" id="IPR017996">
    <property type="entry name" value="MRJP/yellow-related"/>
</dbReference>